<dbReference type="Gene3D" id="3.10.129.110">
    <property type="entry name" value="Polyketide synthase dehydratase"/>
    <property type="match status" value="2"/>
</dbReference>
<feature type="region of interest" description="C-terminal hotdog fold" evidence="9">
    <location>
        <begin position="2678"/>
        <end position="2818"/>
    </location>
</feature>
<evidence type="ECO:0000313" key="14">
    <source>
        <dbReference type="EMBL" id="QLK00592.1"/>
    </source>
</evidence>
<dbReference type="GO" id="GO:0004315">
    <property type="term" value="F:3-oxoacyl-[acyl-carrier-protein] synthase activity"/>
    <property type="evidence" value="ECO:0007669"/>
    <property type="project" value="InterPro"/>
</dbReference>
<dbReference type="Pfam" id="PF22953">
    <property type="entry name" value="SpnB_Rossmann"/>
    <property type="match status" value="2"/>
</dbReference>
<feature type="domain" description="Ketosynthase family 3 (KS3)" evidence="12">
    <location>
        <begin position="1682"/>
        <end position="2093"/>
    </location>
</feature>
<evidence type="ECO:0000256" key="6">
    <source>
        <dbReference type="ARBA" id="ARBA00023194"/>
    </source>
</evidence>
<evidence type="ECO:0000256" key="4">
    <source>
        <dbReference type="ARBA" id="ARBA00022553"/>
    </source>
</evidence>
<evidence type="ECO:0000256" key="8">
    <source>
        <dbReference type="ARBA" id="ARBA00023315"/>
    </source>
</evidence>
<dbReference type="InterPro" id="IPR016036">
    <property type="entry name" value="Malonyl_transacylase_ACP-bd"/>
</dbReference>
<dbReference type="InterPro" id="IPR055123">
    <property type="entry name" value="SpnB-like_Rossmann"/>
</dbReference>
<feature type="active site" description="Proton acceptor; for dehydratase activity" evidence="9">
    <location>
        <position position="920"/>
    </location>
</feature>
<dbReference type="InterPro" id="IPR020806">
    <property type="entry name" value="PKS_PP-bd"/>
</dbReference>
<dbReference type="Pfam" id="PF00550">
    <property type="entry name" value="PP-binding"/>
    <property type="match status" value="2"/>
</dbReference>
<name>A0A7D6CG14_9ACTN</name>
<dbReference type="InterPro" id="IPR018201">
    <property type="entry name" value="Ketoacyl_synth_AS"/>
</dbReference>
<feature type="compositionally biased region" description="Low complexity" evidence="10">
    <location>
        <begin position="1173"/>
        <end position="1182"/>
    </location>
</feature>
<dbReference type="Pfam" id="PF16197">
    <property type="entry name" value="KAsynt_C_assoc"/>
    <property type="match status" value="1"/>
</dbReference>
<dbReference type="InterPro" id="IPR042104">
    <property type="entry name" value="PKS_dehydratase_sf"/>
</dbReference>
<dbReference type="FunFam" id="3.40.47.10:FF:000019">
    <property type="entry name" value="Polyketide synthase type I"/>
    <property type="match status" value="2"/>
</dbReference>
<feature type="region of interest" description="N-terminal hotdog fold" evidence="9">
    <location>
        <begin position="888"/>
        <end position="1010"/>
    </location>
</feature>
<evidence type="ECO:0000256" key="2">
    <source>
        <dbReference type="ARBA" id="ARBA00004792"/>
    </source>
</evidence>
<organism evidence="14">
    <name type="scientific">Micromonospora carbonacea</name>
    <dbReference type="NCBI Taxonomy" id="47853"/>
    <lineage>
        <taxon>Bacteria</taxon>
        <taxon>Bacillati</taxon>
        <taxon>Actinomycetota</taxon>
        <taxon>Actinomycetes</taxon>
        <taxon>Micromonosporales</taxon>
        <taxon>Micromonosporaceae</taxon>
        <taxon>Micromonospora</taxon>
    </lineage>
</organism>
<reference evidence="14" key="1">
    <citation type="submission" date="2020-08" db="EMBL/GenBank/DDBJ databases">
        <title>A bifunctional nitrone conjugated secondary metabolite targeting the ribosome.</title>
        <authorList>
            <person name="Limbrick E.M."/>
            <person name="Graf M."/>
            <person name="Derewacz D.K."/>
            <person name="Nguyen F."/>
            <person name="Spraggins J.M."/>
            <person name="Wieland M."/>
            <person name="Ynigez-Gutierrez A.E."/>
            <person name="Reisman B.J."/>
            <person name="Zinshteyn B."/>
            <person name="McCulloch K."/>
            <person name="Iverson T.M."/>
            <person name="Green R."/>
            <person name="Wilson D.N."/>
            <person name="Bachmann B.O."/>
        </authorList>
    </citation>
    <scope>NUCLEOTIDE SEQUENCE</scope>
    <source>
        <strain evidence="14">Africana</strain>
    </source>
</reference>
<dbReference type="SMART" id="SM00825">
    <property type="entry name" value="PKS_KS"/>
    <property type="match status" value="2"/>
</dbReference>
<dbReference type="SMART" id="SM00822">
    <property type="entry name" value="PKS_KR"/>
    <property type="match status" value="2"/>
</dbReference>
<dbReference type="PROSITE" id="PS00606">
    <property type="entry name" value="KS3_1"/>
    <property type="match status" value="2"/>
</dbReference>
<dbReference type="Pfam" id="PF22621">
    <property type="entry name" value="CurL-like_PKS_C"/>
    <property type="match status" value="1"/>
</dbReference>
<dbReference type="Gene3D" id="3.30.70.3290">
    <property type="match status" value="2"/>
</dbReference>
<dbReference type="CDD" id="cd00833">
    <property type="entry name" value="PKS"/>
    <property type="match status" value="2"/>
</dbReference>
<evidence type="ECO:0000256" key="5">
    <source>
        <dbReference type="ARBA" id="ARBA00022679"/>
    </source>
</evidence>
<dbReference type="InterPro" id="IPR006162">
    <property type="entry name" value="Ppantetheine_attach_site"/>
</dbReference>
<feature type="region of interest" description="C-terminal hotdog fold" evidence="9">
    <location>
        <begin position="1022"/>
        <end position="1156"/>
    </location>
</feature>
<dbReference type="InterPro" id="IPR013968">
    <property type="entry name" value="PKS_KR"/>
</dbReference>
<evidence type="ECO:0000256" key="7">
    <source>
        <dbReference type="ARBA" id="ARBA00023268"/>
    </source>
</evidence>
<evidence type="ECO:0000256" key="10">
    <source>
        <dbReference type="SAM" id="MobiDB-lite"/>
    </source>
</evidence>
<feature type="domain" description="Carrier" evidence="11">
    <location>
        <begin position="3254"/>
        <end position="3329"/>
    </location>
</feature>
<dbReference type="InterPro" id="IPR049552">
    <property type="entry name" value="PKS_DH_N"/>
</dbReference>
<dbReference type="InterPro" id="IPR014043">
    <property type="entry name" value="Acyl_transferase_dom"/>
</dbReference>
<keyword evidence="4" id="KW-0597">Phosphoprotein</keyword>
<dbReference type="GO" id="GO:0031177">
    <property type="term" value="F:phosphopantetheine binding"/>
    <property type="evidence" value="ECO:0007669"/>
    <property type="project" value="InterPro"/>
</dbReference>
<feature type="active site" description="Proton acceptor; for dehydratase activity" evidence="9">
    <location>
        <position position="2576"/>
    </location>
</feature>
<dbReference type="Gene3D" id="3.40.47.10">
    <property type="match status" value="2"/>
</dbReference>
<dbReference type="InterPro" id="IPR015083">
    <property type="entry name" value="NorB/c/GfsB-D-like_docking"/>
</dbReference>
<dbReference type="InterPro" id="IPR050091">
    <property type="entry name" value="PKS_NRPS_Biosynth_Enz"/>
</dbReference>
<evidence type="ECO:0000256" key="9">
    <source>
        <dbReference type="PROSITE-ProRule" id="PRU01363"/>
    </source>
</evidence>
<evidence type="ECO:0000259" key="12">
    <source>
        <dbReference type="PROSITE" id="PS52004"/>
    </source>
</evidence>
<dbReference type="FunFam" id="1.10.1200.10:FF:000007">
    <property type="entry name" value="Probable polyketide synthase pks17"/>
    <property type="match status" value="2"/>
</dbReference>
<keyword evidence="8" id="KW-0012">Acyltransferase</keyword>
<evidence type="ECO:0000259" key="13">
    <source>
        <dbReference type="PROSITE" id="PS52019"/>
    </source>
</evidence>
<dbReference type="InterPro" id="IPR032821">
    <property type="entry name" value="PKS_assoc"/>
</dbReference>
<keyword evidence="7" id="KW-0511">Multifunctional enzyme</keyword>
<dbReference type="InterPro" id="IPR020841">
    <property type="entry name" value="PKS_Beta-ketoAc_synthase_dom"/>
</dbReference>
<dbReference type="InterPro" id="IPR009081">
    <property type="entry name" value="PP-bd_ACP"/>
</dbReference>
<dbReference type="SUPFAM" id="SSF51735">
    <property type="entry name" value="NAD(P)-binding Rossmann-fold domains"/>
    <property type="match status" value="4"/>
</dbReference>
<comment type="pathway">
    <text evidence="2">Antibiotic biosynthesis.</text>
</comment>
<keyword evidence="3" id="KW-0596">Phosphopantetheine</keyword>
<dbReference type="InterPro" id="IPR020807">
    <property type="entry name" value="PKS_DH"/>
</dbReference>
<dbReference type="Pfam" id="PF08990">
    <property type="entry name" value="Docking"/>
    <property type="match status" value="1"/>
</dbReference>
<feature type="domain" description="PKS/mFAS DH" evidence="13">
    <location>
        <begin position="2544"/>
        <end position="2818"/>
    </location>
</feature>
<dbReference type="InterPro" id="IPR049551">
    <property type="entry name" value="PKS_DH_C"/>
</dbReference>
<dbReference type="SMART" id="SM00823">
    <property type="entry name" value="PKS_PP"/>
    <property type="match status" value="2"/>
</dbReference>
<dbReference type="Pfam" id="PF08659">
    <property type="entry name" value="KR"/>
    <property type="match status" value="2"/>
</dbReference>
<dbReference type="CDD" id="cd08956">
    <property type="entry name" value="KR_3_FAS_SDR_x"/>
    <property type="match status" value="2"/>
</dbReference>
<gene>
    <name evidence="14" type="ORF">HZU44_11590</name>
</gene>
<sequence length="3407" mass="355921">MSNEEKLLGYLKRATADLREARRQIHDAELRANEPIAIVGMACRLPGGVSSPEELWDLTVSGREGIVPFPTDRGWDLDRLFDPTGERPGTSYATAGGFLPEAPWFDPDFFGISPREAAAMDPQQRLLLEVSWEAFERAGIVPSAVKGASVGVFAGVMYHDYPGCESGGSVVSGRVAYALGLVGPAVTVDTACSSSLVALHVAVGALRRGECSLALAGGVTVMARPDTFVEFSEQGGLSRDGRCRSYADGADGTGWAEGVGVLLLEKLSDAQRNGHEVLAVVRGSAVNQDGASSGLTAPSGLAQQAVIRAALADARLPVDAVDAVEGHGTGTRLGDPIEAQALLATYGQGRERPLWLGSLKSNLGHTQAAAGVAGVIKMVMALRAGVLPKSLYAQVPSSVVDWSAGAVELLADSRPWPSSVGRVRRAGVSSFGISGTNAHVIVEEAPAHAVEPATGRPWDGAVPWVFSGRSPAALGAQAERLASYVAGSGVAPVDVGFSLATGRSVFEHRAVLVGASAVELLGGLRRVADGGSGRVGGGSGSVGWLFSGQGSQRVGMGRGLVGRFPVFAEALAEVCGVLDGLLERPLAGVWDEPELLDLTGFAQPGLFAFQVALARLWRSWGVVPDVVGGHSVGELTAAYVAGVWSLEDACRVVAARARLMQALAPGGAMVALPVSEEQVRAVLPVGVDVAAVNGPRSVVVSGPEQAVLAVGDRFVGSRRLRVSHAFHSRLVEPMLAEFGRVLADVEFRQPEVAVVGARVGDPDFWVGQVRDTVRFVDTVAAMRGQGVGRFVEIGPDASLSGLVAQCLDDTPVVVVASLRKDRDEVTAVTQAAGELFTHGVQIDWGAYYAGIAANRVPLPTYAFQQQRYWLTPTTDTDLNAAGLTPAEHPLLAAVAHLPDNDGVLLTGRLSTTTQPWLADHLVNGRALFPGTGLVELALRAGTEIGCPHIDELTLHTPLPIPTTGTTTIQITIQPPTPQGHHTFTIHARTTTTEPWTRHATGTLTPTPPPPPAPLTDWPPPQATPIDLTNAYPRLAQQGYHYGPACQALHTAWQHHNTIYAEVHLPDTTTNHRYTLHPILLDAALHAAALADPDGAGGVPFTWRGVTRWTTGHSALRVRLTPTGAGAVRIDLADLTGAPVASVESLSTRPATATDQVEWSSLYQLDWIPVARPAHTATPHPEPRTAPAPTTDPPESARVATHWLLDQLTGALADDRTRLAVVTRGAVATGTDADVNLAHAPLWGLLRSARAEHPGRFVAIDLDDRESSRDALPAALDLAEPEVAIRDGQLLVPRLSRVPAGTGTGAPDLAPGGTVLITGGTGSLGRLVARHLVTRHGVRHLTLVSRRGPATPGAEELVDELTGHGATVSVVAGDVAEPDTVARICAGIPTEHPLTAVVHAAGLLDDALISDLTPARLDAVLRAKADAAWHLHQATMDADLAAFVLFSSAAGTLGAAGQGNYAAANAFLDALAQHRRGTGRPAVSLGWGLWDQDGGLTAGLSPTDRRRLAEAGVGALTAEAGLRLLDAAIGVGRAALYPIHLDPTSISPTDPAAPLLRGFRRRAGNPSGPTAAAEDFVGRLRGRSDLEIEQILANLVRTHVAVVLGHRNGDAVAADRPFTELGFDSLSALELRSRLADATGLRLAATLVFDHPTALAVAQHLRSQVTGGSPGLAAEPSSVAGSDEPIAIVGMACRLPGGVGSPEDLWDLVAAGRDGIGDFPEDRGWDIERWYDPEPGRPGKTYVRAGGFLAGAGAFDASFFGISPREAVLMDPQQRLLLEVSWEAFERAGIVPATLRGSRTGVFAGVMYHDYPGSASVGSVVSGRIAYTLGLEGPAVSVDTACSSSLVALHWAAHALRQGECDLALAGGVTVMATPETFVEFSGQGGLSRDGRCRSYADGADGTGWAEGVGVLLLEKLSDAQRNGHEVLAVVRGSAVNQDGASNGITAPSGLAQQRVIRAALANAGLDVRGVDAVEGHGTATRLGDPIEVQALLATYGQGRERPLWLGSLKSNLGHTQAAAGVAGVIKMVMALRHSELPRTLHVGTPSSVVDWSAGAVELLADSRSWPSVVGRVRRAGVSSFGISGTNAHVIVEEAPAQVPEAVPAGRPAVAGTLPWVVSGRSAGALRAQAERLLDFLDEEPERDLRDVGFSLATGRSVFEHRAVVCGAARSDFLRGLTAVVDGECVSGVVSGAVVEGGTGWLFSGQGSQRVGMGRGLVGRFPVFAEALAEVCGVLDGLLERPLAGVWDEPELLDLTGFAQPGLFAFQVALARLWRSWGVVPDVVGGHSVGELTAAYVAGVWSLEDACRVVAARARLMQALAPGGAMVALPVSEEQVRAVLPVGVDVAAVNGPRSVVVSGPEQAVLAVGDRFVGSRRLRVSHAFHSRLVEPMLAEFGRVLADVEFRQPEVAVVGARVGDPDFWVGQVRDTVRFVDTVAAMRGQGVGRFVEIGPDASLSGLVAQCLDDTPVVVVASLRKDRDEVTAVTQAAGELFTHGVQIDWGAYYAGIAANRVPLPTYAFQQQRYWLTPTTDTDLNAAGLTPAEHPLLAAVAHLPDNDGVLLTGRLSTTTQPWLADHLVNGRALFPGTGLVELALRAGTEIGCPHIDELTLHTPLPIPTTGTTTIQITIQPPTPQGHHTFTIHARTTTTEPWTRHATGTLTPTPTTPPAPLTDWPPPQATPIDLTNAYPRLAQQGYHYGPACQALHTAWQHHNTIYAEVHLPDTTTNHRYTLHPILLDAALHTLLLGREAGRDGGSSRPVLPFHFSGVTLFAAGHSVLRVRISPAGRDAVALTIADPAGLPIATIDSLITRPAAEVDHPARDALFRLDWIPAPEMSPATVDPVTLTVPAATDPVDVPAHVHAVTAGVLTSVRDWLSLGETVGPSQLAVLTSGAVAARPGDRVDLAATAVWSLVRAAEAEHPGRFLLIDGDGRDISPAQVRAALAAGRREVAIRETELLVPRLAAVPANGAASGWDPAGTVLITGGTGGLGALLARHLVTDHGVRHLLLTGRRGPAAPGAAELRDTLAALGADVQLAACDVADRDDLGKLLAAIPERHPLVAVVHAAGVADNGLVEAMTADRLAAVLRPKVDGAWHLHELTRDRDLGGFVLFSSAAGLALGAGQANYAAANGFLDGLARYRRAAGLPAVSLAWGPWDSAAGGMTGELDQAGLLRLRRLGTPPLSPERGLALFDLAMGLPDATVVPLLLDLPALRASDEAPPLLRDLAGPPAPHRPAAIAAALPGQLAALPDAERDDFLLGVVCARVAAVLGHPSANAIPPTGALQDLGFDSLAAVELRNQLGALTGQTLPATLAFDHPTPAALARELRARLDPGQPDPIRPALAEIERLGGTLAALAATPVDRTKITTRLEALLHRWRAVDPPDREPVLLNAASDEELFQVLDNELGIS</sequence>
<feature type="region of interest" description="Disordered" evidence="10">
    <location>
        <begin position="1173"/>
        <end position="1195"/>
    </location>
</feature>
<dbReference type="PROSITE" id="PS00012">
    <property type="entry name" value="PHOSPHOPANTETHEINE"/>
    <property type="match status" value="2"/>
</dbReference>
<dbReference type="SUPFAM" id="SSF53901">
    <property type="entry name" value="Thiolase-like"/>
    <property type="match status" value="2"/>
</dbReference>
<evidence type="ECO:0000259" key="11">
    <source>
        <dbReference type="PROSITE" id="PS50075"/>
    </source>
</evidence>
<dbReference type="Pfam" id="PF00698">
    <property type="entry name" value="Acyl_transf_1"/>
    <property type="match status" value="2"/>
</dbReference>
<dbReference type="Pfam" id="PF02801">
    <property type="entry name" value="Ketoacyl-synt_C"/>
    <property type="match status" value="2"/>
</dbReference>
<dbReference type="EMBL" id="CP058905">
    <property type="protein sequence ID" value="QLK00592.1"/>
    <property type="molecule type" value="Genomic_DNA"/>
</dbReference>
<dbReference type="InterPro" id="IPR014030">
    <property type="entry name" value="Ketoacyl_synth_N"/>
</dbReference>
<dbReference type="InterPro" id="IPR016039">
    <property type="entry name" value="Thiolase-like"/>
</dbReference>
<dbReference type="SMART" id="SM01294">
    <property type="entry name" value="PKS_PP_betabranch"/>
    <property type="match status" value="1"/>
</dbReference>
<dbReference type="GO" id="GO:0006633">
    <property type="term" value="P:fatty acid biosynthetic process"/>
    <property type="evidence" value="ECO:0007669"/>
    <property type="project" value="InterPro"/>
</dbReference>
<keyword evidence="6" id="KW-0045">Antibiotic biosynthesis</keyword>
<dbReference type="Pfam" id="PF00109">
    <property type="entry name" value="ketoacyl-synt"/>
    <property type="match status" value="2"/>
</dbReference>
<dbReference type="GO" id="GO:0004312">
    <property type="term" value="F:fatty acid synthase activity"/>
    <property type="evidence" value="ECO:0007669"/>
    <property type="project" value="TreeGrafter"/>
</dbReference>
<feature type="active site" description="Proton donor; for dehydratase activity" evidence="9">
    <location>
        <position position="2737"/>
    </location>
</feature>
<dbReference type="Gene3D" id="1.10.1200.10">
    <property type="entry name" value="ACP-like"/>
    <property type="match status" value="2"/>
</dbReference>
<dbReference type="SUPFAM" id="SSF52151">
    <property type="entry name" value="FabD/lysophospholipase-like"/>
    <property type="match status" value="2"/>
</dbReference>
<dbReference type="InterPro" id="IPR036291">
    <property type="entry name" value="NAD(P)-bd_dom_sf"/>
</dbReference>
<dbReference type="InterPro" id="IPR036736">
    <property type="entry name" value="ACP-like_sf"/>
</dbReference>
<dbReference type="SMART" id="SM00827">
    <property type="entry name" value="PKS_AT"/>
    <property type="match status" value="2"/>
</dbReference>
<feature type="domain" description="Ketosynthase family 3 (KS3)" evidence="12">
    <location>
        <begin position="33"/>
        <end position="444"/>
    </location>
</feature>
<dbReference type="InterPro" id="IPR049900">
    <property type="entry name" value="PKS_mFAS_DH"/>
</dbReference>
<feature type="domain" description="PKS/mFAS DH" evidence="13">
    <location>
        <begin position="888"/>
        <end position="1156"/>
    </location>
</feature>
<dbReference type="Pfam" id="PF14765">
    <property type="entry name" value="PS-DH"/>
    <property type="match status" value="2"/>
</dbReference>
<dbReference type="Gene3D" id="3.40.50.720">
    <property type="entry name" value="NAD(P)-binding Rossmann-like Domain"/>
    <property type="match status" value="2"/>
</dbReference>
<dbReference type="SUPFAM" id="SSF47336">
    <property type="entry name" value="ACP-like"/>
    <property type="match status" value="2"/>
</dbReference>
<dbReference type="PROSITE" id="PS52004">
    <property type="entry name" value="KS3_2"/>
    <property type="match status" value="2"/>
</dbReference>
<feature type="region of interest" description="N-terminal hotdog fold" evidence="9">
    <location>
        <begin position="2544"/>
        <end position="2666"/>
    </location>
</feature>
<accession>A0A7D6CG14</accession>
<dbReference type="SMART" id="SM00826">
    <property type="entry name" value="PKS_DH"/>
    <property type="match status" value="2"/>
</dbReference>
<keyword evidence="5" id="KW-0808">Transferase</keyword>
<dbReference type="InterPro" id="IPR016035">
    <property type="entry name" value="Acyl_Trfase/lysoPLipase"/>
</dbReference>
<dbReference type="PANTHER" id="PTHR43775">
    <property type="entry name" value="FATTY ACID SYNTHASE"/>
    <property type="match status" value="1"/>
</dbReference>
<dbReference type="PROSITE" id="PS52019">
    <property type="entry name" value="PKS_MFAS_DH"/>
    <property type="match status" value="2"/>
</dbReference>
<evidence type="ECO:0000256" key="1">
    <source>
        <dbReference type="ARBA" id="ARBA00001957"/>
    </source>
</evidence>
<dbReference type="InterPro" id="IPR057326">
    <property type="entry name" value="KR_dom"/>
</dbReference>
<comment type="cofactor">
    <cofactor evidence="1">
        <name>pantetheine 4'-phosphate</name>
        <dbReference type="ChEBI" id="CHEBI:47942"/>
    </cofactor>
</comment>
<dbReference type="InterPro" id="IPR014031">
    <property type="entry name" value="Ketoacyl_synth_C"/>
</dbReference>
<protein>
    <submittedName>
        <fullName evidence="14">SDR family NAD(P)-dependent oxidoreductase</fullName>
    </submittedName>
</protein>
<feature type="domain" description="Carrier" evidence="11">
    <location>
        <begin position="1589"/>
        <end position="1664"/>
    </location>
</feature>
<dbReference type="InterPro" id="IPR001227">
    <property type="entry name" value="Ac_transferase_dom_sf"/>
</dbReference>
<dbReference type="SUPFAM" id="SSF55048">
    <property type="entry name" value="Probable ACP-binding domain of malonyl-CoA ACP transacylase"/>
    <property type="match status" value="2"/>
</dbReference>
<feature type="active site" description="Proton donor; for dehydratase activity" evidence="9">
    <location>
        <position position="1081"/>
    </location>
</feature>
<dbReference type="PROSITE" id="PS50075">
    <property type="entry name" value="CARRIER"/>
    <property type="match status" value="2"/>
</dbReference>
<dbReference type="Gene3D" id="3.40.366.10">
    <property type="entry name" value="Malonyl-Coenzyme A Acyl Carrier Protein, domain 2"/>
    <property type="match status" value="2"/>
</dbReference>
<dbReference type="PANTHER" id="PTHR43775:SF51">
    <property type="entry name" value="INACTIVE PHENOLPHTHIOCEROL SYNTHESIS POLYKETIDE SYNTHASE TYPE I PKS1-RELATED"/>
    <property type="match status" value="1"/>
</dbReference>
<dbReference type="GO" id="GO:0033068">
    <property type="term" value="P:macrolide biosynthetic process"/>
    <property type="evidence" value="ECO:0007669"/>
    <property type="project" value="UniProtKB-ARBA"/>
</dbReference>
<evidence type="ECO:0000256" key="3">
    <source>
        <dbReference type="ARBA" id="ARBA00022450"/>
    </source>
</evidence>
<proteinExistence type="predicted"/>
<dbReference type="Pfam" id="PF21089">
    <property type="entry name" value="PKS_DH_N"/>
    <property type="match status" value="2"/>
</dbReference>